<evidence type="ECO:0000313" key="2">
    <source>
        <dbReference type="Proteomes" id="UP000095287"/>
    </source>
</evidence>
<accession>A0A1I7Y9M2</accession>
<sequence>MNFQQKFSSYVLDVCVHSVVSLSCYLRKTIQPTVTLITYGRNICSSRAICFAIPSFPHFHMSTAGILSIFLLLFYLFLFCDASSGSCWSDELYAVYECQPKEFLIKAATDECGEALKEFDLSYGCIANESHSREIKFTCCMASSAIISIIINLIRSTTFGREKIDRQTFECDNS</sequence>
<dbReference type="PROSITE" id="PS51257">
    <property type="entry name" value="PROKAR_LIPOPROTEIN"/>
    <property type="match status" value="1"/>
</dbReference>
<keyword evidence="2" id="KW-1185">Reference proteome</keyword>
<keyword evidence="1" id="KW-1133">Transmembrane helix</keyword>
<protein>
    <submittedName>
        <fullName evidence="3">Transmembrane protein</fullName>
    </submittedName>
</protein>
<dbReference type="WBParaSite" id="L893_g14075.t2">
    <property type="protein sequence ID" value="L893_g14075.t2"/>
    <property type="gene ID" value="L893_g14075"/>
</dbReference>
<feature type="transmembrane region" description="Helical" evidence="1">
    <location>
        <begin position="59"/>
        <end position="78"/>
    </location>
</feature>
<dbReference type="Proteomes" id="UP000095287">
    <property type="component" value="Unplaced"/>
</dbReference>
<proteinExistence type="predicted"/>
<keyword evidence="1" id="KW-0812">Transmembrane</keyword>
<name>A0A1I7Y9M2_9BILA</name>
<evidence type="ECO:0000256" key="1">
    <source>
        <dbReference type="SAM" id="Phobius"/>
    </source>
</evidence>
<organism evidence="2 3">
    <name type="scientific">Steinernema glaseri</name>
    <dbReference type="NCBI Taxonomy" id="37863"/>
    <lineage>
        <taxon>Eukaryota</taxon>
        <taxon>Metazoa</taxon>
        <taxon>Ecdysozoa</taxon>
        <taxon>Nematoda</taxon>
        <taxon>Chromadorea</taxon>
        <taxon>Rhabditida</taxon>
        <taxon>Tylenchina</taxon>
        <taxon>Panagrolaimomorpha</taxon>
        <taxon>Strongyloidoidea</taxon>
        <taxon>Steinernematidae</taxon>
        <taxon>Steinernema</taxon>
    </lineage>
</organism>
<keyword evidence="1" id="KW-0472">Membrane</keyword>
<evidence type="ECO:0000313" key="3">
    <source>
        <dbReference type="WBParaSite" id="L893_g14075.t2"/>
    </source>
</evidence>
<reference evidence="3" key="1">
    <citation type="submission" date="2016-11" db="UniProtKB">
        <authorList>
            <consortium name="WormBaseParasite"/>
        </authorList>
    </citation>
    <scope>IDENTIFICATION</scope>
</reference>
<dbReference type="AlphaFoldDB" id="A0A1I7Y9M2"/>